<dbReference type="Proteomes" id="UP001612928">
    <property type="component" value="Unassembled WGS sequence"/>
</dbReference>
<protein>
    <recommendedName>
        <fullName evidence="5">DUF4367 domain-containing protein</fullName>
    </recommendedName>
</protein>
<evidence type="ECO:0000313" key="3">
    <source>
        <dbReference type="EMBL" id="MFI7440946.1"/>
    </source>
</evidence>
<feature type="compositionally biased region" description="Low complexity" evidence="1">
    <location>
        <begin position="44"/>
        <end position="57"/>
    </location>
</feature>
<gene>
    <name evidence="3" type="ORF">ACIBP5_13415</name>
</gene>
<feature type="region of interest" description="Disordered" evidence="1">
    <location>
        <begin position="42"/>
        <end position="62"/>
    </location>
</feature>
<keyword evidence="4" id="KW-1185">Reference proteome</keyword>
<name>A0ABW8A2F1_9ACTN</name>
<organism evidence="3 4">
    <name type="scientific">Nonomuraea indica</name>
    <dbReference type="NCBI Taxonomy" id="1581193"/>
    <lineage>
        <taxon>Bacteria</taxon>
        <taxon>Bacillati</taxon>
        <taxon>Actinomycetota</taxon>
        <taxon>Actinomycetes</taxon>
        <taxon>Streptosporangiales</taxon>
        <taxon>Streptosporangiaceae</taxon>
        <taxon>Nonomuraea</taxon>
    </lineage>
</organism>
<feature type="transmembrane region" description="Helical" evidence="2">
    <location>
        <begin position="67"/>
        <end position="84"/>
    </location>
</feature>
<keyword evidence="2" id="KW-0812">Transmembrane</keyword>
<dbReference type="RefSeq" id="WP_397020750.1">
    <property type="nucleotide sequence ID" value="NZ_JBITMB010000003.1"/>
</dbReference>
<dbReference type="EMBL" id="JBITMB010000003">
    <property type="protein sequence ID" value="MFI7440946.1"/>
    <property type="molecule type" value="Genomic_DNA"/>
</dbReference>
<evidence type="ECO:0000256" key="2">
    <source>
        <dbReference type="SAM" id="Phobius"/>
    </source>
</evidence>
<evidence type="ECO:0000256" key="1">
    <source>
        <dbReference type="SAM" id="MobiDB-lite"/>
    </source>
</evidence>
<accession>A0ABW8A2F1</accession>
<sequence length="253" mass="26516">MSSREPSDDLEAELLALGSSLDVPAPPPADVAAAVRARLEAAPRGHAARTGRPGRAARSGRRGRRRWRVVAAVLLAVVAVTAATPQGRAAVAHLLRYAGVELRLGQAPAPVRTPAGLPGERAVAPGELESLVAFPVRRPAALGAPRTVLVGDGGRVVSMLWPDGTRLDQFDGAPEPYFFKVLGASPEAVRLPGTTAWWIGGEHPLGYIRRADGTSVPLRQAGPTLLWQHGDVGHRLEGAGSKERAAEIAASLR</sequence>
<reference evidence="3 4" key="1">
    <citation type="submission" date="2024-10" db="EMBL/GenBank/DDBJ databases">
        <title>The Natural Products Discovery Center: Release of the First 8490 Sequenced Strains for Exploring Actinobacteria Biosynthetic Diversity.</title>
        <authorList>
            <person name="Kalkreuter E."/>
            <person name="Kautsar S.A."/>
            <person name="Yang D."/>
            <person name="Bader C.D."/>
            <person name="Teijaro C.N."/>
            <person name="Fluegel L."/>
            <person name="Davis C.M."/>
            <person name="Simpson J.R."/>
            <person name="Lauterbach L."/>
            <person name="Steele A.D."/>
            <person name="Gui C."/>
            <person name="Meng S."/>
            <person name="Li G."/>
            <person name="Viehrig K."/>
            <person name="Ye F."/>
            <person name="Su P."/>
            <person name="Kiefer A.F."/>
            <person name="Nichols A."/>
            <person name="Cepeda A.J."/>
            <person name="Yan W."/>
            <person name="Fan B."/>
            <person name="Jiang Y."/>
            <person name="Adhikari A."/>
            <person name="Zheng C.-J."/>
            <person name="Schuster L."/>
            <person name="Cowan T.M."/>
            <person name="Smanski M.J."/>
            <person name="Chevrette M.G."/>
            <person name="De Carvalho L.P.S."/>
            <person name="Shen B."/>
        </authorList>
    </citation>
    <scope>NUCLEOTIDE SEQUENCE [LARGE SCALE GENOMIC DNA]</scope>
    <source>
        <strain evidence="3 4">NPDC049503</strain>
    </source>
</reference>
<keyword evidence="2" id="KW-0472">Membrane</keyword>
<evidence type="ECO:0008006" key="5">
    <source>
        <dbReference type="Google" id="ProtNLM"/>
    </source>
</evidence>
<evidence type="ECO:0000313" key="4">
    <source>
        <dbReference type="Proteomes" id="UP001612928"/>
    </source>
</evidence>
<keyword evidence="2" id="KW-1133">Transmembrane helix</keyword>
<proteinExistence type="predicted"/>
<comment type="caution">
    <text evidence="3">The sequence shown here is derived from an EMBL/GenBank/DDBJ whole genome shotgun (WGS) entry which is preliminary data.</text>
</comment>